<sequence length="53" mass="6147">MLYKNFYSFLFSMLPSSSSIENSKSIGLLGCNLDKPQMRLLMWIHVSLSCWQT</sequence>
<reference evidence="1" key="1">
    <citation type="journal article" date="2022" name="Front. Genet.">
        <title>Chromosome-Scale Assembly of the Dendrobium nobile Genome Provides Insights Into the Molecular Mechanism of the Biosynthesis of the Medicinal Active Ingredient of Dendrobium.</title>
        <authorList>
            <person name="Xu Q."/>
            <person name="Niu S.-C."/>
            <person name="Li K.-L."/>
            <person name="Zheng P.-J."/>
            <person name="Zhang X.-J."/>
            <person name="Jia Y."/>
            <person name="Liu Y."/>
            <person name="Niu Y.-X."/>
            <person name="Yu L.-H."/>
            <person name="Chen D.-F."/>
            <person name="Zhang G.-Q."/>
        </authorList>
    </citation>
    <scope>NUCLEOTIDE SEQUENCE</scope>
    <source>
        <tissue evidence="1">Leaf</tissue>
    </source>
</reference>
<dbReference type="AlphaFoldDB" id="A0A8T3BKL2"/>
<comment type="caution">
    <text evidence="1">The sequence shown here is derived from an EMBL/GenBank/DDBJ whole genome shotgun (WGS) entry which is preliminary data.</text>
</comment>
<name>A0A8T3BKL2_DENNO</name>
<accession>A0A8T3BKL2</accession>
<organism evidence="1 2">
    <name type="scientific">Dendrobium nobile</name>
    <name type="common">Orchid</name>
    <dbReference type="NCBI Taxonomy" id="94219"/>
    <lineage>
        <taxon>Eukaryota</taxon>
        <taxon>Viridiplantae</taxon>
        <taxon>Streptophyta</taxon>
        <taxon>Embryophyta</taxon>
        <taxon>Tracheophyta</taxon>
        <taxon>Spermatophyta</taxon>
        <taxon>Magnoliopsida</taxon>
        <taxon>Liliopsida</taxon>
        <taxon>Asparagales</taxon>
        <taxon>Orchidaceae</taxon>
        <taxon>Epidendroideae</taxon>
        <taxon>Malaxideae</taxon>
        <taxon>Dendrobiinae</taxon>
        <taxon>Dendrobium</taxon>
    </lineage>
</organism>
<dbReference type="Proteomes" id="UP000829196">
    <property type="component" value="Unassembled WGS sequence"/>
</dbReference>
<evidence type="ECO:0000313" key="2">
    <source>
        <dbReference type="Proteomes" id="UP000829196"/>
    </source>
</evidence>
<protein>
    <submittedName>
        <fullName evidence="1">Uncharacterized protein</fullName>
    </submittedName>
</protein>
<dbReference type="EMBL" id="JAGYWB010000009">
    <property type="protein sequence ID" value="KAI0512411.1"/>
    <property type="molecule type" value="Genomic_DNA"/>
</dbReference>
<evidence type="ECO:0000313" key="1">
    <source>
        <dbReference type="EMBL" id="KAI0512411.1"/>
    </source>
</evidence>
<proteinExistence type="predicted"/>
<gene>
    <name evidence="1" type="ORF">KFK09_013050</name>
</gene>
<keyword evidence="2" id="KW-1185">Reference proteome</keyword>